<sequence>MKVLVPLRTGTGQNDREHHHARARRVKAERHAVAWLLALHKPPAGPVIVTMCRISPGPGLDAHDNLRASLKAPVDQVAAWLGRDDRDPSITWAYEQRRSKPGEWMVAIEVLSHREQDVGETCRLNSRCVTGVKFGHIEARSGVLGADAAISDDMNGCAPSLRDTSRSREKGVSAHMSEGQHLESISCDALYTKARAHFTSCSDLTGWREEKLCCLAGFPQVGCQVQGLSTSVHQGGEFRGASTQTDMQQEGFAPLSNVQNALPAPFDFPRSWEKRVAVSVDGAVHSPMVMVDRRERKEVNHG</sequence>
<gene>
    <name evidence="2" type="ORF">GT347_20200</name>
</gene>
<dbReference type="KEGG" id="xyk:GT347_20200"/>
<evidence type="ECO:0000256" key="1">
    <source>
        <dbReference type="SAM" id="MobiDB-lite"/>
    </source>
</evidence>
<dbReference type="AlphaFoldDB" id="A0A857J8A4"/>
<feature type="region of interest" description="Disordered" evidence="1">
    <location>
        <begin position="1"/>
        <end position="21"/>
    </location>
</feature>
<dbReference type="RefSeq" id="WP_160553907.1">
    <property type="nucleotide sequence ID" value="NZ_CP047650.1"/>
</dbReference>
<protein>
    <submittedName>
        <fullName evidence="2">Uncharacterized protein</fullName>
    </submittedName>
</protein>
<accession>A0A857J8A4</accession>
<evidence type="ECO:0000313" key="2">
    <source>
        <dbReference type="EMBL" id="QHJ00097.1"/>
    </source>
</evidence>
<organism evidence="2 3">
    <name type="scientific">Xylophilus rhododendri</name>
    <dbReference type="NCBI Taxonomy" id="2697032"/>
    <lineage>
        <taxon>Bacteria</taxon>
        <taxon>Pseudomonadati</taxon>
        <taxon>Pseudomonadota</taxon>
        <taxon>Betaproteobacteria</taxon>
        <taxon>Burkholderiales</taxon>
        <taxon>Xylophilus</taxon>
    </lineage>
</organism>
<dbReference type="Proteomes" id="UP000464787">
    <property type="component" value="Chromosome"/>
</dbReference>
<dbReference type="EMBL" id="CP047650">
    <property type="protein sequence ID" value="QHJ00097.1"/>
    <property type="molecule type" value="Genomic_DNA"/>
</dbReference>
<name>A0A857J8A4_9BURK</name>
<evidence type="ECO:0000313" key="3">
    <source>
        <dbReference type="Proteomes" id="UP000464787"/>
    </source>
</evidence>
<proteinExistence type="predicted"/>
<keyword evidence="3" id="KW-1185">Reference proteome</keyword>
<reference evidence="2 3" key="1">
    <citation type="submission" date="2020-01" db="EMBL/GenBank/DDBJ databases">
        <title>Genome sequencing of strain KACC 21265.</title>
        <authorList>
            <person name="Heo J."/>
            <person name="Kim S.-J."/>
            <person name="Kim J.-S."/>
            <person name="Hong S.-B."/>
            <person name="Kwon S.-W."/>
        </authorList>
    </citation>
    <scope>NUCLEOTIDE SEQUENCE [LARGE SCALE GENOMIC DNA]</scope>
    <source>
        <strain evidence="2 3">KACC 21265</strain>
    </source>
</reference>